<feature type="compositionally biased region" description="Basic and acidic residues" evidence="1">
    <location>
        <begin position="15"/>
        <end position="25"/>
    </location>
</feature>
<dbReference type="RefSeq" id="WP_213358492.1">
    <property type="nucleotide sequence ID" value="NZ_BSFM01000012.1"/>
</dbReference>
<evidence type="ECO:0000313" key="2">
    <source>
        <dbReference type="EMBL" id="GLK84190.1"/>
    </source>
</evidence>
<name>A0A9W6NB40_9HYPH</name>
<proteinExistence type="predicted"/>
<protein>
    <submittedName>
        <fullName evidence="2">Uncharacterized protein</fullName>
    </submittedName>
</protein>
<reference evidence="2" key="1">
    <citation type="journal article" date="2014" name="Int. J. Syst. Evol. Microbiol.">
        <title>Complete genome sequence of Corynebacterium casei LMG S-19264T (=DSM 44701T), isolated from a smear-ripened cheese.</title>
        <authorList>
            <consortium name="US DOE Joint Genome Institute (JGI-PGF)"/>
            <person name="Walter F."/>
            <person name="Albersmeier A."/>
            <person name="Kalinowski J."/>
            <person name="Ruckert C."/>
        </authorList>
    </citation>
    <scope>NUCLEOTIDE SEQUENCE</scope>
    <source>
        <strain evidence="2">VKM B-2789</strain>
    </source>
</reference>
<reference evidence="2" key="2">
    <citation type="submission" date="2023-01" db="EMBL/GenBank/DDBJ databases">
        <authorList>
            <person name="Sun Q."/>
            <person name="Evtushenko L."/>
        </authorList>
    </citation>
    <scope>NUCLEOTIDE SEQUENCE</scope>
    <source>
        <strain evidence="2">VKM B-2789</strain>
    </source>
</reference>
<keyword evidence="3" id="KW-1185">Reference proteome</keyword>
<dbReference type="EMBL" id="BSFM01000012">
    <property type="protein sequence ID" value="GLK84190.1"/>
    <property type="molecule type" value="Genomic_DNA"/>
</dbReference>
<accession>A0A9W6NB40</accession>
<comment type="caution">
    <text evidence="2">The sequence shown here is derived from an EMBL/GenBank/DDBJ whole genome shotgun (WGS) entry which is preliminary data.</text>
</comment>
<evidence type="ECO:0000256" key="1">
    <source>
        <dbReference type="SAM" id="MobiDB-lite"/>
    </source>
</evidence>
<feature type="region of interest" description="Disordered" evidence="1">
    <location>
        <begin position="1"/>
        <end position="33"/>
    </location>
</feature>
<organism evidence="2 3">
    <name type="scientific">Ancylobacter defluvii</name>
    <dbReference type="NCBI Taxonomy" id="1282440"/>
    <lineage>
        <taxon>Bacteria</taxon>
        <taxon>Pseudomonadati</taxon>
        <taxon>Pseudomonadota</taxon>
        <taxon>Alphaproteobacteria</taxon>
        <taxon>Hyphomicrobiales</taxon>
        <taxon>Xanthobacteraceae</taxon>
        <taxon>Ancylobacter</taxon>
    </lineage>
</organism>
<evidence type="ECO:0000313" key="3">
    <source>
        <dbReference type="Proteomes" id="UP001143330"/>
    </source>
</evidence>
<dbReference type="Proteomes" id="UP001143330">
    <property type="component" value="Unassembled WGS sequence"/>
</dbReference>
<gene>
    <name evidence="2" type="ORF">GCM10017653_22600</name>
</gene>
<sequence length="55" mass="6137">MLRVAGMTNGKMAHHFLEPGAAKHDGKGRRQRASPHYATIIDFSAVLVEWPHADR</sequence>
<dbReference type="AlphaFoldDB" id="A0A9W6NB40"/>